<dbReference type="EMBL" id="CP002454">
    <property type="protein sequence ID" value="ADV67719.1"/>
    <property type="molecule type" value="Genomic_DNA"/>
</dbReference>
<organism evidence="2 3">
    <name type="scientific">Deinococcus maricopensis (strain DSM 21211 / LMG 22137 / NRRL B-23946 / LB-34)</name>
    <dbReference type="NCBI Taxonomy" id="709986"/>
    <lineage>
        <taxon>Bacteria</taxon>
        <taxon>Thermotogati</taxon>
        <taxon>Deinococcota</taxon>
        <taxon>Deinococci</taxon>
        <taxon>Deinococcales</taxon>
        <taxon>Deinococcaceae</taxon>
        <taxon>Deinococcus</taxon>
    </lineage>
</organism>
<proteinExistence type="predicted"/>
<accession>E8U9I0</accession>
<sequence length="116" mass="12604">MNDWVISIRGHWHGAMNDADRHFTGTVEHCTTGRFHAGEPVTVAYHPGRQPLGTDSARAQHHGRYQLTRADHDQPPLVLAAFLRADEPAGASDRPTAEPQLWGARVASEAPATPPG</sequence>
<protein>
    <submittedName>
        <fullName evidence="2">Uncharacterized protein</fullName>
    </submittedName>
</protein>
<reference evidence="3" key="2">
    <citation type="submission" date="2011-01" db="EMBL/GenBank/DDBJ databases">
        <title>The complete genome of Deinococcus maricopensis DSM 21211.</title>
        <authorList>
            <consortium name="US DOE Joint Genome Institute (JGI-PGF)"/>
            <person name="Lucas S."/>
            <person name="Copeland A."/>
            <person name="Lapidus A."/>
            <person name="Goodwin L."/>
            <person name="Pitluck S."/>
            <person name="Kyrpides N."/>
            <person name="Mavromatis K."/>
            <person name="Pagani I."/>
            <person name="Ivanova N."/>
            <person name="Ovchinnikova G."/>
            <person name="Zeytun A."/>
            <person name="Detter J.C."/>
            <person name="Han C."/>
            <person name="Land M."/>
            <person name="Hauser L."/>
            <person name="Markowitz V."/>
            <person name="Cheng J.-F."/>
            <person name="Hugenholtz P."/>
            <person name="Woyke T."/>
            <person name="Wu D."/>
            <person name="Pukall R."/>
            <person name="Gehrich-Schroeter G."/>
            <person name="Brambilla E."/>
            <person name="Klenk H.-P."/>
            <person name="Eisen J.A."/>
        </authorList>
    </citation>
    <scope>NUCLEOTIDE SEQUENCE [LARGE SCALE GENOMIC DNA]</scope>
    <source>
        <strain evidence="3">DSM 21211 / LMG 22137 / NRRL B-23946 / LB-34</strain>
    </source>
</reference>
<dbReference type="AlphaFoldDB" id="E8U9I0"/>
<keyword evidence="3" id="KW-1185">Reference proteome</keyword>
<reference evidence="2 3" key="1">
    <citation type="journal article" date="2011" name="Stand. Genomic Sci.">
        <title>Complete genome sequence of Deinococcus maricopensis type strain (LB-34).</title>
        <authorList>
            <person name="Pukall R."/>
            <person name="Zeytun A."/>
            <person name="Lucas S."/>
            <person name="Lapidus A."/>
            <person name="Hammon N."/>
            <person name="Deshpande S."/>
            <person name="Nolan M."/>
            <person name="Cheng J.F."/>
            <person name="Pitluck S."/>
            <person name="Liolios K."/>
            <person name="Pagani I."/>
            <person name="Mikhailova N."/>
            <person name="Ivanova N."/>
            <person name="Mavromatis K."/>
            <person name="Pati A."/>
            <person name="Tapia R."/>
            <person name="Han C."/>
            <person name="Goodwin L."/>
            <person name="Chen A."/>
            <person name="Palaniappan K."/>
            <person name="Land M."/>
            <person name="Hauser L."/>
            <person name="Chang Y.J."/>
            <person name="Jeffries C.D."/>
            <person name="Brambilla E.M."/>
            <person name="Rohde M."/>
            <person name="Goker M."/>
            <person name="Detter J.C."/>
            <person name="Woyke T."/>
            <person name="Bristow J."/>
            <person name="Eisen J.A."/>
            <person name="Markowitz V."/>
            <person name="Hugenholtz P."/>
            <person name="Kyrpides N.C."/>
            <person name="Klenk H.P."/>
        </authorList>
    </citation>
    <scope>NUCLEOTIDE SEQUENCE [LARGE SCALE GENOMIC DNA]</scope>
    <source>
        <strain evidence="3">DSM 21211 / LMG 22137 / NRRL B-23946 / LB-34</strain>
    </source>
</reference>
<gene>
    <name evidence="2" type="ordered locus">Deima_2076</name>
</gene>
<evidence type="ECO:0000256" key="1">
    <source>
        <dbReference type="SAM" id="MobiDB-lite"/>
    </source>
</evidence>
<evidence type="ECO:0000313" key="2">
    <source>
        <dbReference type="EMBL" id="ADV67719.1"/>
    </source>
</evidence>
<dbReference type="OrthoDB" id="70914at2"/>
<dbReference type="RefSeq" id="WP_013557224.1">
    <property type="nucleotide sequence ID" value="NC_014958.1"/>
</dbReference>
<dbReference type="STRING" id="709986.Deima_2076"/>
<feature type="region of interest" description="Disordered" evidence="1">
    <location>
        <begin position="89"/>
        <end position="116"/>
    </location>
</feature>
<dbReference type="KEGG" id="dmr:Deima_2076"/>
<evidence type="ECO:0000313" key="3">
    <source>
        <dbReference type="Proteomes" id="UP000008635"/>
    </source>
</evidence>
<dbReference type="Proteomes" id="UP000008635">
    <property type="component" value="Chromosome"/>
</dbReference>
<name>E8U9I0_DEIML</name>
<dbReference type="HOGENOM" id="CLU_2092791_0_0_0"/>